<name>A0A8G2MQP3_RHILV</name>
<proteinExistence type="predicted"/>
<reference evidence="1 2" key="1">
    <citation type="submission" date="2019-02" db="EMBL/GenBank/DDBJ databases">
        <title>The competitiveness to form nodules shapes the capacities of Rhizobium leguminosarum sv viciae communities to promote symbiosis with specific hosts.</title>
        <authorList>
            <person name="Boivin S."/>
            <person name="Lepetit M."/>
        </authorList>
    </citation>
    <scope>NUCLEOTIDE SEQUENCE [LARGE SCALE GENOMIC DNA]</scope>
    <source>
        <strain evidence="1 2">SPF4F3</strain>
    </source>
</reference>
<dbReference type="EMBL" id="SJLU01000014">
    <property type="protein sequence ID" value="TBX88922.1"/>
    <property type="molecule type" value="Genomic_DNA"/>
</dbReference>
<organism evidence="1 2">
    <name type="scientific">Rhizobium leguminosarum bv. viciae</name>
    <dbReference type="NCBI Taxonomy" id="387"/>
    <lineage>
        <taxon>Bacteria</taxon>
        <taxon>Pseudomonadati</taxon>
        <taxon>Pseudomonadota</taxon>
        <taxon>Alphaproteobacteria</taxon>
        <taxon>Hyphomicrobiales</taxon>
        <taxon>Rhizobiaceae</taxon>
        <taxon>Rhizobium/Agrobacterium group</taxon>
        <taxon>Rhizobium</taxon>
    </lineage>
</organism>
<dbReference type="AlphaFoldDB" id="A0A8G2MQP3"/>
<accession>A0A8G2MQP3</accession>
<dbReference type="RefSeq" id="WP_131602237.1">
    <property type="nucleotide sequence ID" value="NZ_SJLU01000014.1"/>
</dbReference>
<evidence type="ECO:0000313" key="2">
    <source>
        <dbReference type="Proteomes" id="UP000291866"/>
    </source>
</evidence>
<dbReference type="Proteomes" id="UP000291866">
    <property type="component" value="Unassembled WGS sequence"/>
</dbReference>
<sequence length="462" mass="53194">MSETKHDYKCPLHAVDRRLDDLHRQWHQAEQVYFDPEAFRVAIQTAIQTARTVSFILQSNKALIPEFDTWYQGWQERLKSIPLMRWMVDARNRIEKQGDLESHSWVRAEILASHLDEGPREDVPAELFGGPKHILDRVPKNALGEHIFKDGVLRIERRWVENSLPDYELLDAVAIAYGHLSLLVADAHRQMGLAEPTVATENGELPYDRAMAGGRMPCMIGHNENRLLDIWIATGKPLEFEVHKVTLDREKAEEASKRYGIEIAADRSDDRDPRSHARYFFEMARRMFLHDGHHIFMVMIFKDGRPIEMREGRLEEHGQKYVFMRRLANDVLRMGGDAVLTIGEVWRARPDRRFAYRRVVDMPDREEALAATLVMKDGDPLQLSAMIRRSEGKVKLEDTVEMEGGFPYALAPVYAAWGRDTPGTRHSPRIGLLGRRKIRLLSSTALSRIARLSSRSEGIFSK</sequence>
<comment type="caution">
    <text evidence="1">The sequence shown here is derived from an EMBL/GenBank/DDBJ whole genome shotgun (WGS) entry which is preliminary data.</text>
</comment>
<protein>
    <submittedName>
        <fullName evidence="1">Uncharacterized protein</fullName>
    </submittedName>
</protein>
<evidence type="ECO:0000313" key="1">
    <source>
        <dbReference type="EMBL" id="TBX88922.1"/>
    </source>
</evidence>
<gene>
    <name evidence="1" type="ORF">E0H31_24895</name>
</gene>